<dbReference type="InterPro" id="IPR007110">
    <property type="entry name" value="Ig-like_dom"/>
</dbReference>
<keyword evidence="3" id="KW-1185">Reference proteome</keyword>
<feature type="non-terminal residue" evidence="2">
    <location>
        <position position="1"/>
    </location>
</feature>
<sequence>GGLRRPTAALPPVVAIRLGCSWAEELWDYEGEVSIVPDSCEISLVCYLSSVGFEGELAIHWFREHHLLRQSGGRIPKGFSMFVDRFSRRASPGRWWVTLTDTQTGHRIGERSFIVYSAEAAPRLEDYQEFFDFTPELEKRAS</sequence>
<dbReference type="Proteomes" id="UP001642464">
    <property type="component" value="Unassembled WGS sequence"/>
</dbReference>
<dbReference type="PROSITE" id="PS50835">
    <property type="entry name" value="IG_LIKE"/>
    <property type="match status" value="1"/>
</dbReference>
<feature type="domain" description="Ig-like" evidence="1">
    <location>
        <begin position="11"/>
        <end position="64"/>
    </location>
</feature>
<accession>A0ABP0HEK8</accession>
<name>A0ABP0HEK8_9DINO</name>
<evidence type="ECO:0000259" key="1">
    <source>
        <dbReference type="PROSITE" id="PS50835"/>
    </source>
</evidence>
<proteinExistence type="predicted"/>
<comment type="caution">
    <text evidence="2">The sequence shown here is derived from an EMBL/GenBank/DDBJ whole genome shotgun (WGS) entry which is preliminary data.</text>
</comment>
<evidence type="ECO:0000313" key="2">
    <source>
        <dbReference type="EMBL" id="CAK8988649.1"/>
    </source>
</evidence>
<gene>
    <name evidence="2" type="ORF">SCF082_LOCUS1482</name>
</gene>
<organism evidence="2 3">
    <name type="scientific">Durusdinium trenchii</name>
    <dbReference type="NCBI Taxonomy" id="1381693"/>
    <lineage>
        <taxon>Eukaryota</taxon>
        <taxon>Sar</taxon>
        <taxon>Alveolata</taxon>
        <taxon>Dinophyceae</taxon>
        <taxon>Suessiales</taxon>
        <taxon>Symbiodiniaceae</taxon>
        <taxon>Durusdinium</taxon>
    </lineage>
</organism>
<reference evidence="2 3" key="1">
    <citation type="submission" date="2024-02" db="EMBL/GenBank/DDBJ databases">
        <authorList>
            <person name="Chen Y."/>
            <person name="Shah S."/>
            <person name="Dougan E. K."/>
            <person name="Thang M."/>
            <person name="Chan C."/>
        </authorList>
    </citation>
    <scope>NUCLEOTIDE SEQUENCE [LARGE SCALE GENOMIC DNA]</scope>
</reference>
<protein>
    <submittedName>
        <fullName evidence="2">Protein xylosyltransferase</fullName>
    </submittedName>
</protein>
<evidence type="ECO:0000313" key="3">
    <source>
        <dbReference type="Proteomes" id="UP001642464"/>
    </source>
</evidence>
<dbReference type="EMBL" id="CAXAMM010000722">
    <property type="protein sequence ID" value="CAK8988649.1"/>
    <property type="molecule type" value="Genomic_DNA"/>
</dbReference>